<dbReference type="Pfam" id="PF20732">
    <property type="entry name" value="NamZ_C"/>
    <property type="match status" value="1"/>
</dbReference>
<dbReference type="Pfam" id="PF07075">
    <property type="entry name" value="NamZ_N"/>
    <property type="match status" value="1"/>
</dbReference>
<sequence length="384" mass="44073">MNKLKVLNGIDNIEKNIDLFKGKKLGLVTTPTGVNKNFESTIDVLYKNFNLKYLYSPEHGIRGNLQAGATVGTYIDERTGLTVYSLYGENKKPSKDMIEDIDTMVFDMQDIGSRYYTFIYTMAYCMEACAENNKEFIVLDRINPLGGEVVEGNILKSEYSSFVGLYPIPVRYGLTSGELALYINKEFNINCDLKIVKVQGWSRVQYADDTDLLWINPSPNMPSIESALIYNGTCLFEGTNLSEGRGTTKPFEFIGAPFVDGEKLCKYMEDLKLPGVKFRPIYFVPTFSKNVGELCEGVQVHVTDKRQYRSVDVGIYMLHYIANTYKDKFQWITSEDFNNRHFIDLLAGTDEIRTTDFNPKDLLEKWHKESEEFKNKKEAYHIYK</sequence>
<evidence type="ECO:0000313" key="3">
    <source>
        <dbReference type="EMBL" id="MBU5592553.1"/>
    </source>
</evidence>
<reference evidence="3 4" key="1">
    <citation type="submission" date="2021-06" db="EMBL/GenBank/DDBJ databases">
        <authorList>
            <person name="Sun Q."/>
            <person name="Li D."/>
        </authorList>
    </citation>
    <scope>NUCLEOTIDE SEQUENCE [LARGE SCALE GENOMIC DNA]</scope>
    <source>
        <strain evidence="3 4">MSJ-4</strain>
    </source>
</reference>
<gene>
    <name evidence="3" type="ORF">KQI89_12380</name>
</gene>
<protein>
    <submittedName>
        <fullName evidence="3">DUF1343 domain-containing protein</fullName>
    </submittedName>
</protein>
<evidence type="ECO:0000259" key="1">
    <source>
        <dbReference type="Pfam" id="PF07075"/>
    </source>
</evidence>
<dbReference type="InterPro" id="IPR048502">
    <property type="entry name" value="NamZ_N"/>
</dbReference>
<dbReference type="EMBL" id="JAHLQL010000004">
    <property type="protein sequence ID" value="MBU5592553.1"/>
    <property type="molecule type" value="Genomic_DNA"/>
</dbReference>
<accession>A0ABS6F4M5</accession>
<proteinExistence type="predicted"/>
<evidence type="ECO:0000259" key="2">
    <source>
        <dbReference type="Pfam" id="PF20732"/>
    </source>
</evidence>
<evidence type="ECO:0000313" key="4">
    <source>
        <dbReference type="Proteomes" id="UP000736583"/>
    </source>
</evidence>
<feature type="domain" description="Peptidoglycan beta-N-acetylmuramidase NamZ C-terminal" evidence="2">
    <location>
        <begin position="228"/>
        <end position="383"/>
    </location>
</feature>
<name>A0ABS6F4M5_9CLOT</name>
<dbReference type="InterPro" id="IPR048503">
    <property type="entry name" value="NamZ_C"/>
</dbReference>
<dbReference type="PANTHER" id="PTHR42915:SF1">
    <property type="entry name" value="PEPTIDOGLYCAN BETA-N-ACETYLMURAMIDASE NAMZ"/>
    <property type="match status" value="1"/>
</dbReference>
<keyword evidence="4" id="KW-1185">Reference proteome</keyword>
<dbReference type="Proteomes" id="UP000736583">
    <property type="component" value="Unassembled WGS sequence"/>
</dbReference>
<feature type="domain" description="Peptidoglycan beta-N-acetylmuramidase NamZ N-terminal" evidence="1">
    <location>
        <begin position="26"/>
        <end position="224"/>
    </location>
</feature>
<dbReference type="PANTHER" id="PTHR42915">
    <property type="entry name" value="HYPOTHETICAL 460 KDA PROTEIN IN FEUA-SIGW INTERGENIC REGION [PRECURSOR]"/>
    <property type="match status" value="1"/>
</dbReference>
<dbReference type="InterPro" id="IPR008302">
    <property type="entry name" value="NamZ"/>
</dbReference>
<comment type="caution">
    <text evidence="3">The sequence shown here is derived from an EMBL/GenBank/DDBJ whole genome shotgun (WGS) entry which is preliminary data.</text>
</comment>
<dbReference type="PIRSF" id="PIRSF016719">
    <property type="entry name" value="UCP016719"/>
    <property type="match status" value="1"/>
</dbReference>
<organism evidence="3 4">
    <name type="scientific">Clostridium simiarum</name>
    <dbReference type="NCBI Taxonomy" id="2841506"/>
    <lineage>
        <taxon>Bacteria</taxon>
        <taxon>Bacillati</taxon>
        <taxon>Bacillota</taxon>
        <taxon>Clostridia</taxon>
        <taxon>Eubacteriales</taxon>
        <taxon>Clostridiaceae</taxon>
        <taxon>Clostridium</taxon>
    </lineage>
</organism>
<dbReference type="RefSeq" id="WP_216457322.1">
    <property type="nucleotide sequence ID" value="NZ_JAHLQL010000004.1"/>
</dbReference>